<dbReference type="EMBL" id="DXBS01000102">
    <property type="protein sequence ID" value="HIZ24852.1"/>
    <property type="molecule type" value="Genomic_DNA"/>
</dbReference>
<evidence type="ECO:0000313" key="2">
    <source>
        <dbReference type="EMBL" id="HIZ24852.1"/>
    </source>
</evidence>
<reference evidence="2" key="1">
    <citation type="journal article" date="2021" name="PeerJ">
        <title>Extensive microbial diversity within the chicken gut microbiome revealed by metagenomics and culture.</title>
        <authorList>
            <person name="Gilroy R."/>
            <person name="Ravi A."/>
            <person name="Getino M."/>
            <person name="Pursley I."/>
            <person name="Horton D.L."/>
            <person name="Alikhan N.F."/>
            <person name="Baker D."/>
            <person name="Gharbi K."/>
            <person name="Hall N."/>
            <person name="Watson M."/>
            <person name="Adriaenssens E.M."/>
            <person name="Foster-Nyarko E."/>
            <person name="Jarju S."/>
            <person name="Secka A."/>
            <person name="Antonio M."/>
            <person name="Oren A."/>
            <person name="Chaudhuri R.R."/>
            <person name="La Ragione R."/>
            <person name="Hildebrand F."/>
            <person name="Pallen M.J."/>
        </authorList>
    </citation>
    <scope>NUCLEOTIDE SEQUENCE</scope>
    <source>
        <strain evidence="2">CHK33-5263</strain>
    </source>
</reference>
<dbReference type="AlphaFoldDB" id="A0A9D2DX21"/>
<gene>
    <name evidence="2" type="ORF">H9812_05235</name>
</gene>
<comment type="caution">
    <text evidence="2">The sequence shown here is derived from an EMBL/GenBank/DDBJ whole genome shotgun (WGS) entry which is preliminary data.</text>
</comment>
<keyword evidence="1" id="KW-0472">Membrane</keyword>
<sequence>MAKKAKKVGLFDIIMIIASAIGLVLAVIGLCIPFFSQVTESIVGNPDPETFGLFADFEALEALMEGDLTIAVVQAFAIISLIVTALASVLVILGKLGFIKVGFLTRLIFAIVTVVLAVLVVVFAATYAAQSPLNLDVGELGSTSFVASAGAYLMMVGGIVAGVSLFLSKLK</sequence>
<dbReference type="Proteomes" id="UP000824044">
    <property type="component" value="Unassembled WGS sequence"/>
</dbReference>
<evidence type="ECO:0000313" key="3">
    <source>
        <dbReference type="Proteomes" id="UP000824044"/>
    </source>
</evidence>
<accession>A0A9D2DX21</accession>
<organism evidence="2 3">
    <name type="scientific">Candidatus Gallimonas intestinigallinarum</name>
    <dbReference type="NCBI Taxonomy" id="2838604"/>
    <lineage>
        <taxon>Bacteria</taxon>
        <taxon>Bacillati</taxon>
        <taxon>Bacillota</taxon>
        <taxon>Clostridia</taxon>
        <taxon>Candidatus Gallimonas</taxon>
    </lineage>
</organism>
<name>A0A9D2DX21_9FIRM</name>
<evidence type="ECO:0000256" key="1">
    <source>
        <dbReference type="SAM" id="Phobius"/>
    </source>
</evidence>
<keyword evidence="1" id="KW-1133">Transmembrane helix</keyword>
<proteinExistence type="predicted"/>
<protein>
    <submittedName>
        <fullName evidence="2">Uncharacterized protein</fullName>
    </submittedName>
</protein>
<feature type="transmembrane region" description="Helical" evidence="1">
    <location>
        <begin position="70"/>
        <end position="94"/>
    </location>
</feature>
<reference evidence="2" key="2">
    <citation type="submission" date="2021-04" db="EMBL/GenBank/DDBJ databases">
        <authorList>
            <person name="Gilroy R."/>
        </authorList>
    </citation>
    <scope>NUCLEOTIDE SEQUENCE</scope>
    <source>
        <strain evidence="2">CHK33-5263</strain>
    </source>
</reference>
<feature type="transmembrane region" description="Helical" evidence="1">
    <location>
        <begin position="12"/>
        <end position="35"/>
    </location>
</feature>
<keyword evidence="1" id="KW-0812">Transmembrane</keyword>
<feature type="transmembrane region" description="Helical" evidence="1">
    <location>
        <begin position="106"/>
        <end position="129"/>
    </location>
</feature>
<feature type="transmembrane region" description="Helical" evidence="1">
    <location>
        <begin position="149"/>
        <end position="167"/>
    </location>
</feature>